<feature type="compositionally biased region" description="Basic residues" evidence="2">
    <location>
        <begin position="164"/>
        <end position="174"/>
    </location>
</feature>
<name>X6P119_RETFI</name>
<dbReference type="AlphaFoldDB" id="X6P119"/>
<keyword evidence="1" id="KW-0175">Coiled coil</keyword>
<accession>X6P119</accession>
<organism evidence="3 4">
    <name type="scientific">Reticulomyxa filosa</name>
    <dbReference type="NCBI Taxonomy" id="46433"/>
    <lineage>
        <taxon>Eukaryota</taxon>
        <taxon>Sar</taxon>
        <taxon>Rhizaria</taxon>
        <taxon>Retaria</taxon>
        <taxon>Foraminifera</taxon>
        <taxon>Monothalamids</taxon>
        <taxon>Reticulomyxidae</taxon>
        <taxon>Reticulomyxa</taxon>
    </lineage>
</organism>
<dbReference type="Proteomes" id="UP000023152">
    <property type="component" value="Unassembled WGS sequence"/>
</dbReference>
<evidence type="ECO:0000256" key="2">
    <source>
        <dbReference type="SAM" id="MobiDB-lite"/>
    </source>
</evidence>
<gene>
    <name evidence="3" type="ORF">RFI_05287</name>
</gene>
<protein>
    <submittedName>
        <fullName evidence="3">Uncharacterized protein</fullName>
    </submittedName>
</protein>
<sequence length="620" mass="70520">MQRLEQKQTRVIQSLEKLSNQVHQIASDKHTFEQSQRGHTETIATTQSVVDAAKLAHTQVQQLLDVRSMQDTIDKQTLSPQIYQLKQRQCNAIDRLEALLQDKAIFPNPRNAFSHLIQISVHSEQVSWQQLVSHFKKRGHFKKITHKTALEANDEESKSNVSKKQQKKAERKQRKKDEHGPTSATEQKKGQPTNAINIAQLTKKYESLATNLKELLHELSAFKEKGNVCSQPAQLVGPNKGNALSKHTKASAVGTSEELKQRQNNNLQQLFQLAVDVKAIANARNIKLPEQQFVDQLLLENTKELEQQQITLIQRLEHLLQQAAQLTGQPDESIRSKPTTQRHSRRRSSLLEIPADVMTGLLESDEEIKLPESNGAKEAKEAPLPSQSRHEKRPSIVITSAAETEKEIQGLRKRKKSLQIGIAQLRNILSDLGVVESGDGALLTIALQQLNVFNQSTDKTTLPPYMESVVASVTNQSGEINYKKLCEYLSEPTATRSLPNRSQWDDFRKSLVEGMHMSKCLRIHYLWDDWNEHKTLELEQFSLTEFMNENSQIELYRLLPLIRKEIGKEFSYQDLLVKIGSATGTWEKSDDFVPVSFAKDGWAQVFIWFKSRAFLANKAQ</sequence>
<dbReference type="EMBL" id="ASPP01004662">
    <property type="protein sequence ID" value="ETO31828.1"/>
    <property type="molecule type" value="Genomic_DNA"/>
</dbReference>
<proteinExistence type="predicted"/>
<keyword evidence="4" id="KW-1185">Reference proteome</keyword>
<feature type="region of interest" description="Disordered" evidence="2">
    <location>
        <begin position="362"/>
        <end position="396"/>
    </location>
</feature>
<feature type="region of interest" description="Disordered" evidence="2">
    <location>
        <begin position="146"/>
        <end position="195"/>
    </location>
</feature>
<comment type="caution">
    <text evidence="3">The sequence shown here is derived from an EMBL/GenBank/DDBJ whole genome shotgun (WGS) entry which is preliminary data.</text>
</comment>
<feature type="coiled-coil region" evidence="1">
    <location>
        <begin position="198"/>
        <end position="225"/>
    </location>
</feature>
<reference evidence="3 4" key="1">
    <citation type="journal article" date="2013" name="Curr. Biol.">
        <title>The Genome of the Foraminiferan Reticulomyxa filosa.</title>
        <authorList>
            <person name="Glockner G."/>
            <person name="Hulsmann N."/>
            <person name="Schleicher M."/>
            <person name="Noegel A.A."/>
            <person name="Eichinger L."/>
            <person name="Gallinger C."/>
            <person name="Pawlowski J."/>
            <person name="Sierra R."/>
            <person name="Euteneuer U."/>
            <person name="Pillet L."/>
            <person name="Moustafa A."/>
            <person name="Platzer M."/>
            <person name="Groth M."/>
            <person name="Szafranski K."/>
            <person name="Schliwa M."/>
        </authorList>
    </citation>
    <scope>NUCLEOTIDE SEQUENCE [LARGE SCALE GENOMIC DNA]</scope>
</reference>
<feature type="compositionally biased region" description="Basic and acidic residues" evidence="2">
    <location>
        <begin position="367"/>
        <end position="381"/>
    </location>
</feature>
<evidence type="ECO:0000256" key="1">
    <source>
        <dbReference type="SAM" id="Coils"/>
    </source>
</evidence>
<evidence type="ECO:0000313" key="4">
    <source>
        <dbReference type="Proteomes" id="UP000023152"/>
    </source>
</evidence>
<evidence type="ECO:0000313" key="3">
    <source>
        <dbReference type="EMBL" id="ETO31828.1"/>
    </source>
</evidence>
<feature type="compositionally biased region" description="Polar residues" evidence="2">
    <location>
        <begin position="182"/>
        <end position="195"/>
    </location>
</feature>
<feature type="region of interest" description="Disordered" evidence="2">
    <location>
        <begin position="324"/>
        <end position="350"/>
    </location>
</feature>
<feature type="compositionally biased region" description="Polar residues" evidence="2">
    <location>
        <begin position="324"/>
        <end position="339"/>
    </location>
</feature>